<dbReference type="SUPFAM" id="SSF53756">
    <property type="entry name" value="UDP-Glycosyltransferase/glycogen phosphorylase"/>
    <property type="match status" value="1"/>
</dbReference>
<dbReference type="EMBL" id="JACOSL010000040">
    <property type="protein sequence ID" value="MBI1756850.1"/>
    <property type="molecule type" value="Genomic_DNA"/>
</dbReference>
<evidence type="ECO:0000259" key="5">
    <source>
        <dbReference type="Pfam" id="PF13439"/>
    </source>
</evidence>
<dbReference type="Proteomes" id="UP000727962">
    <property type="component" value="Unassembled WGS sequence"/>
</dbReference>
<evidence type="ECO:0000259" key="4">
    <source>
        <dbReference type="Pfam" id="PF00534"/>
    </source>
</evidence>
<evidence type="ECO:0000313" key="6">
    <source>
        <dbReference type="EMBL" id="MBI1756850.1"/>
    </source>
</evidence>
<dbReference type="GO" id="GO:0016757">
    <property type="term" value="F:glycosyltransferase activity"/>
    <property type="evidence" value="ECO:0007669"/>
    <property type="project" value="UniProtKB-KW"/>
</dbReference>
<dbReference type="PANTHER" id="PTHR12526">
    <property type="entry name" value="GLYCOSYLTRANSFERASE"/>
    <property type="match status" value="1"/>
</dbReference>
<protein>
    <submittedName>
        <fullName evidence="6">Glycosyltransferase family 4 protein</fullName>
    </submittedName>
</protein>
<dbReference type="InterPro" id="IPR001296">
    <property type="entry name" value="Glyco_trans_1"/>
</dbReference>
<accession>A0A931LY24</accession>
<evidence type="ECO:0000256" key="1">
    <source>
        <dbReference type="ARBA" id="ARBA00009481"/>
    </source>
</evidence>
<dbReference type="AlphaFoldDB" id="A0A931LY24"/>
<feature type="domain" description="Glycosyltransferase subfamily 4-like N-terminal" evidence="5">
    <location>
        <begin position="13"/>
        <end position="157"/>
    </location>
</feature>
<evidence type="ECO:0000256" key="3">
    <source>
        <dbReference type="ARBA" id="ARBA00022679"/>
    </source>
</evidence>
<dbReference type="Pfam" id="PF00534">
    <property type="entry name" value="Glycos_transf_1"/>
    <property type="match status" value="1"/>
</dbReference>
<dbReference type="InterPro" id="IPR028098">
    <property type="entry name" value="Glyco_trans_4-like_N"/>
</dbReference>
<dbReference type="CDD" id="cd03801">
    <property type="entry name" value="GT4_PimA-like"/>
    <property type="match status" value="1"/>
</dbReference>
<comment type="similarity">
    <text evidence="1">Belongs to the glycosyltransferase group 1 family. Glycosyltransferase 4 subfamily.</text>
</comment>
<organism evidence="6 7">
    <name type="scientific">Fimbriimonas ginsengisoli</name>
    <dbReference type="NCBI Taxonomy" id="1005039"/>
    <lineage>
        <taxon>Bacteria</taxon>
        <taxon>Bacillati</taxon>
        <taxon>Armatimonadota</taxon>
        <taxon>Fimbriimonadia</taxon>
        <taxon>Fimbriimonadales</taxon>
        <taxon>Fimbriimonadaceae</taxon>
        <taxon>Fimbriimonas</taxon>
    </lineage>
</organism>
<proteinExistence type="inferred from homology"/>
<dbReference type="Pfam" id="PF13439">
    <property type="entry name" value="Glyco_transf_4"/>
    <property type="match status" value="1"/>
</dbReference>
<reference evidence="6" key="1">
    <citation type="submission" date="2020-07" db="EMBL/GenBank/DDBJ databases">
        <title>Huge and variable diversity of episymbiotic CPR bacteria and DPANN archaea in groundwater ecosystems.</title>
        <authorList>
            <person name="He C.Y."/>
            <person name="Keren R."/>
            <person name="Whittaker M."/>
            <person name="Farag I.F."/>
            <person name="Doudna J."/>
            <person name="Cate J.H.D."/>
            <person name="Banfield J.F."/>
        </authorList>
    </citation>
    <scope>NUCLEOTIDE SEQUENCE</scope>
    <source>
        <strain evidence="6">NC_groundwater_17_Pr7_B-0.1um_64_12</strain>
    </source>
</reference>
<evidence type="ECO:0000313" key="7">
    <source>
        <dbReference type="Proteomes" id="UP000727962"/>
    </source>
</evidence>
<sequence>MRILQVISSSATSGAERHVLSLSKRLIERGHQVSVVCPDEGWLPVALGEAGVAVYPSQMKGRGWARTLGLVLRHSARHRADVVHTHLTRAAYIGFAAGLIGRKPVVTSVHIANNDQIYKRLARGRNRLVAVSQYVSGMLHGRGIPERYIDMVYNGTDFIDFEPDEAPPVKEEFSIPKERRLVGLVGRVCREKGHLELIEAFGRVRREHPDAHIVFVGRVVETFADELNEAIDRSGLAPHLTMTGVRHDVPRLLDSFTLTTMPSHVETFGVAAIEAMARGKAVVANRVGGLMEVVRHRQTGLLVDLRPEALADAVSYLLAHDEERERMGRSGRRLVAQRFTVAEMVRRMESVYAHAQGLADEMPPIEALEGLAPVL</sequence>
<keyword evidence="3" id="KW-0808">Transferase</keyword>
<feature type="domain" description="Glycosyl transferase family 1" evidence="4">
    <location>
        <begin position="170"/>
        <end position="333"/>
    </location>
</feature>
<dbReference type="Gene3D" id="3.40.50.2000">
    <property type="entry name" value="Glycogen Phosphorylase B"/>
    <property type="match status" value="2"/>
</dbReference>
<gene>
    <name evidence="6" type="ORF">HYR64_07065</name>
</gene>
<keyword evidence="2" id="KW-0328">Glycosyltransferase</keyword>
<comment type="caution">
    <text evidence="6">The sequence shown here is derived from an EMBL/GenBank/DDBJ whole genome shotgun (WGS) entry which is preliminary data.</text>
</comment>
<name>A0A931LY24_FIMGI</name>
<dbReference type="PANTHER" id="PTHR12526:SF640">
    <property type="entry name" value="COLANIC ACID BIOSYNTHESIS GLYCOSYLTRANSFERASE WCAL-RELATED"/>
    <property type="match status" value="1"/>
</dbReference>
<evidence type="ECO:0000256" key="2">
    <source>
        <dbReference type="ARBA" id="ARBA00022676"/>
    </source>
</evidence>